<dbReference type="Proteomes" id="UP000054359">
    <property type="component" value="Unassembled WGS sequence"/>
</dbReference>
<feature type="non-terminal residue" evidence="1">
    <location>
        <position position="77"/>
    </location>
</feature>
<evidence type="ECO:0000313" key="2">
    <source>
        <dbReference type="Proteomes" id="UP000054359"/>
    </source>
</evidence>
<proteinExistence type="predicted"/>
<sequence>MARRNSIEKLQFLQCNLQRCESATLSFAQYMFHTKTDVALILEPYTKTGSMLGFPSTCKTYFSNSELEAIVYNRPLS</sequence>
<keyword evidence="2" id="KW-1185">Reference proteome</keyword>
<dbReference type="InterPro" id="IPR036691">
    <property type="entry name" value="Endo/exonu/phosph_ase_sf"/>
</dbReference>
<dbReference type="Gene3D" id="3.60.10.10">
    <property type="entry name" value="Endonuclease/exonuclease/phosphatase"/>
    <property type="match status" value="1"/>
</dbReference>
<dbReference type="AlphaFoldDB" id="A0A087UZ88"/>
<protein>
    <submittedName>
        <fullName evidence="1">Uncharacterized protein</fullName>
    </submittedName>
</protein>
<dbReference type="SUPFAM" id="SSF56219">
    <property type="entry name" value="DNase I-like"/>
    <property type="match status" value="1"/>
</dbReference>
<evidence type="ECO:0000313" key="1">
    <source>
        <dbReference type="EMBL" id="KFM82677.1"/>
    </source>
</evidence>
<accession>A0A087UZ88</accession>
<dbReference type="EMBL" id="KK122418">
    <property type="protein sequence ID" value="KFM82677.1"/>
    <property type="molecule type" value="Genomic_DNA"/>
</dbReference>
<organism evidence="1 2">
    <name type="scientific">Stegodyphus mimosarum</name>
    <name type="common">African social velvet spider</name>
    <dbReference type="NCBI Taxonomy" id="407821"/>
    <lineage>
        <taxon>Eukaryota</taxon>
        <taxon>Metazoa</taxon>
        <taxon>Ecdysozoa</taxon>
        <taxon>Arthropoda</taxon>
        <taxon>Chelicerata</taxon>
        <taxon>Arachnida</taxon>
        <taxon>Araneae</taxon>
        <taxon>Araneomorphae</taxon>
        <taxon>Entelegynae</taxon>
        <taxon>Eresoidea</taxon>
        <taxon>Eresidae</taxon>
        <taxon>Stegodyphus</taxon>
    </lineage>
</organism>
<reference evidence="1 2" key="1">
    <citation type="submission" date="2013-11" db="EMBL/GenBank/DDBJ databases">
        <title>Genome sequencing of Stegodyphus mimosarum.</title>
        <authorList>
            <person name="Bechsgaard J."/>
        </authorList>
    </citation>
    <scope>NUCLEOTIDE SEQUENCE [LARGE SCALE GENOMIC DNA]</scope>
</reference>
<gene>
    <name evidence="1" type="ORF">X975_12480</name>
</gene>
<name>A0A087UZ88_STEMI</name>